<dbReference type="InterPro" id="IPR052169">
    <property type="entry name" value="CW_Biosynth-Accessory"/>
</dbReference>
<protein>
    <recommendedName>
        <fullName evidence="3">Capsule synthesis protein CapA domain-containing protein</fullName>
    </recommendedName>
</protein>
<keyword evidence="2" id="KW-0812">Transmembrane</keyword>
<dbReference type="STRING" id="1802164.A3H51_03135"/>
<evidence type="ECO:0000313" key="5">
    <source>
        <dbReference type="Proteomes" id="UP000178509"/>
    </source>
</evidence>
<keyword evidence="2" id="KW-0472">Membrane</keyword>
<dbReference type="InterPro" id="IPR019079">
    <property type="entry name" value="Capsule_synth_CapA"/>
</dbReference>
<gene>
    <name evidence="4" type="ORF">A3H51_03135</name>
</gene>
<dbReference type="PANTHER" id="PTHR33393:SF11">
    <property type="entry name" value="POLYGLUTAMINE SYNTHESIS ACCESSORY PROTEIN RV0574C-RELATED"/>
    <property type="match status" value="1"/>
</dbReference>
<evidence type="ECO:0000313" key="4">
    <source>
        <dbReference type="EMBL" id="OGZ61459.1"/>
    </source>
</evidence>
<organism evidence="4 5">
    <name type="scientific">Candidatus Spechtbacteria bacterium RIFCSPLOWO2_02_FULL_38_8</name>
    <dbReference type="NCBI Taxonomy" id="1802164"/>
    <lineage>
        <taxon>Bacteria</taxon>
        <taxon>Candidatus Spechtiibacteriota</taxon>
    </lineage>
</organism>
<dbReference type="Proteomes" id="UP000178509">
    <property type="component" value="Unassembled WGS sequence"/>
</dbReference>
<dbReference type="Pfam" id="PF09587">
    <property type="entry name" value="PGA_cap"/>
    <property type="match status" value="1"/>
</dbReference>
<name>A0A1G2HGF5_9BACT</name>
<sequence length="337" mass="37948">MDKQKVGILSLIAFILAATVYYFANKPIEKSFTYGYLKQINHDIPTPKKAIIYFTGDVMLDRSVDVAYQAQAGDKMFELLKDLSKDADLIVVNFEGTFPDIDIPQHIHSLLFSFRKELVEKLKESGVSVANLANNHSYNFGGKIYEQTQKNLLNLEFDIFGRPVGGSSDYDILKKNINGIEVNFYGFNALAQDKDEIINLITDNAGDDALDIVSAHWGIEYQQFASSFQKNTAKSFFAAGVDLIIGHHPHVVQPYEIIDGKAVFYSLGNFIFDQYFSESTQYGLVLKLKIQEDKIVKINILPISNHQSTPKLENTDVLNDGSLFPGFEDIKIIELSY</sequence>
<dbReference type="SMART" id="SM00854">
    <property type="entry name" value="PGA_cap"/>
    <property type="match status" value="1"/>
</dbReference>
<evidence type="ECO:0000256" key="1">
    <source>
        <dbReference type="ARBA" id="ARBA00005662"/>
    </source>
</evidence>
<feature type="domain" description="Capsule synthesis protein CapA" evidence="3">
    <location>
        <begin position="51"/>
        <end position="274"/>
    </location>
</feature>
<dbReference type="SUPFAM" id="SSF56300">
    <property type="entry name" value="Metallo-dependent phosphatases"/>
    <property type="match status" value="1"/>
</dbReference>
<proteinExistence type="inferred from homology"/>
<dbReference type="AlphaFoldDB" id="A0A1G2HGF5"/>
<dbReference type="InterPro" id="IPR029052">
    <property type="entry name" value="Metallo-depent_PP-like"/>
</dbReference>
<dbReference type="PANTHER" id="PTHR33393">
    <property type="entry name" value="POLYGLUTAMINE SYNTHESIS ACCESSORY PROTEIN RV0574C-RELATED"/>
    <property type="match status" value="1"/>
</dbReference>
<evidence type="ECO:0000259" key="3">
    <source>
        <dbReference type="SMART" id="SM00854"/>
    </source>
</evidence>
<feature type="transmembrane region" description="Helical" evidence="2">
    <location>
        <begin position="6"/>
        <end position="24"/>
    </location>
</feature>
<comment type="caution">
    <text evidence="4">The sequence shown here is derived from an EMBL/GenBank/DDBJ whole genome shotgun (WGS) entry which is preliminary data.</text>
</comment>
<comment type="similarity">
    <text evidence="1">Belongs to the CapA family.</text>
</comment>
<accession>A0A1G2HGF5</accession>
<keyword evidence="2" id="KW-1133">Transmembrane helix</keyword>
<reference evidence="4 5" key="1">
    <citation type="journal article" date="2016" name="Nat. Commun.">
        <title>Thousands of microbial genomes shed light on interconnected biogeochemical processes in an aquifer system.</title>
        <authorList>
            <person name="Anantharaman K."/>
            <person name="Brown C.T."/>
            <person name="Hug L.A."/>
            <person name="Sharon I."/>
            <person name="Castelle C.J."/>
            <person name="Probst A.J."/>
            <person name="Thomas B.C."/>
            <person name="Singh A."/>
            <person name="Wilkins M.J."/>
            <person name="Karaoz U."/>
            <person name="Brodie E.L."/>
            <person name="Williams K.H."/>
            <person name="Hubbard S.S."/>
            <person name="Banfield J.F."/>
        </authorList>
    </citation>
    <scope>NUCLEOTIDE SEQUENCE [LARGE SCALE GENOMIC DNA]</scope>
</reference>
<dbReference type="Gene3D" id="3.60.21.10">
    <property type="match status" value="1"/>
</dbReference>
<dbReference type="CDD" id="cd07381">
    <property type="entry name" value="MPP_CapA"/>
    <property type="match status" value="1"/>
</dbReference>
<evidence type="ECO:0000256" key="2">
    <source>
        <dbReference type="SAM" id="Phobius"/>
    </source>
</evidence>
<dbReference type="EMBL" id="MHOJ01000042">
    <property type="protein sequence ID" value="OGZ61459.1"/>
    <property type="molecule type" value="Genomic_DNA"/>
</dbReference>